<evidence type="ECO:0000313" key="1">
    <source>
        <dbReference type="EMBL" id="MPC89475.1"/>
    </source>
</evidence>
<dbReference type="AlphaFoldDB" id="A0A5B7J408"/>
<evidence type="ECO:0000313" key="2">
    <source>
        <dbReference type="Proteomes" id="UP000324222"/>
    </source>
</evidence>
<keyword evidence="2" id="KW-1185">Reference proteome</keyword>
<comment type="caution">
    <text evidence="1">The sequence shown here is derived from an EMBL/GenBank/DDBJ whole genome shotgun (WGS) entry which is preliminary data.</text>
</comment>
<gene>
    <name evidence="1" type="ORF">E2C01_084426</name>
</gene>
<reference evidence="1 2" key="1">
    <citation type="submission" date="2019-05" db="EMBL/GenBank/DDBJ databases">
        <title>Another draft genome of Portunus trituberculatus and its Hox gene families provides insights of decapod evolution.</title>
        <authorList>
            <person name="Jeong J.-H."/>
            <person name="Song I."/>
            <person name="Kim S."/>
            <person name="Choi T."/>
            <person name="Kim D."/>
            <person name="Ryu S."/>
            <person name="Kim W."/>
        </authorList>
    </citation>
    <scope>NUCLEOTIDE SEQUENCE [LARGE SCALE GENOMIC DNA]</scope>
    <source>
        <tissue evidence="1">Muscle</tissue>
    </source>
</reference>
<proteinExistence type="predicted"/>
<sequence length="63" mass="7015">MELGRLKHTGTASYRLGPFSTMTCFRIHSAYYMVISYSFRNSCGGSEIVKTVAINFLTSIDPS</sequence>
<dbReference type="EMBL" id="VSRR010081155">
    <property type="protein sequence ID" value="MPC89475.1"/>
    <property type="molecule type" value="Genomic_DNA"/>
</dbReference>
<protein>
    <submittedName>
        <fullName evidence="1">Uncharacterized protein</fullName>
    </submittedName>
</protein>
<dbReference type="Proteomes" id="UP000324222">
    <property type="component" value="Unassembled WGS sequence"/>
</dbReference>
<accession>A0A5B7J408</accession>
<organism evidence="1 2">
    <name type="scientific">Portunus trituberculatus</name>
    <name type="common">Swimming crab</name>
    <name type="synonym">Neptunus trituberculatus</name>
    <dbReference type="NCBI Taxonomy" id="210409"/>
    <lineage>
        <taxon>Eukaryota</taxon>
        <taxon>Metazoa</taxon>
        <taxon>Ecdysozoa</taxon>
        <taxon>Arthropoda</taxon>
        <taxon>Crustacea</taxon>
        <taxon>Multicrustacea</taxon>
        <taxon>Malacostraca</taxon>
        <taxon>Eumalacostraca</taxon>
        <taxon>Eucarida</taxon>
        <taxon>Decapoda</taxon>
        <taxon>Pleocyemata</taxon>
        <taxon>Brachyura</taxon>
        <taxon>Eubrachyura</taxon>
        <taxon>Portunoidea</taxon>
        <taxon>Portunidae</taxon>
        <taxon>Portuninae</taxon>
        <taxon>Portunus</taxon>
    </lineage>
</organism>
<name>A0A5B7J408_PORTR</name>